<evidence type="ECO:0000259" key="2">
    <source>
        <dbReference type="PROSITE" id="PS50835"/>
    </source>
</evidence>
<feature type="domain" description="Ig-like" evidence="2">
    <location>
        <begin position="175"/>
        <end position="276"/>
    </location>
</feature>
<dbReference type="SUPFAM" id="SSF48726">
    <property type="entry name" value="Immunoglobulin"/>
    <property type="match status" value="1"/>
</dbReference>
<sequence length="364" mass="40831">LCHRVQPKSGRDRDHRNYDNFRNRLKNKPKLLPDFTSAGMHSPLILIFLTAVFFKGTLSLRDVKLNVPDAVRLGESLSFNCVFQLEGDILYTVKWYKYQDEFYRYTPKENPPTKVFAVNGITENSIQKDKSNGTQLTLRKMTEEMSGLYSCEVSADAPSFQTATVSRTITVVDPPKGKLIMTGLKSKYRLGDVIVANCTAPGSRPAANISWSINNRIAERKHVIQRHRMVEADLEQTISTLKIHARHHHFNDGRLNIKCGASIYQVYWEAAEKTVLLEGKSGDEGQQGRGTKGNNDQQGWTPLWTNEVKHTPLPPTEGFIGEEDILEPAPINNGSTSISLEPYKALLIWLTSALLTSITSNNTG</sequence>
<dbReference type="InterPro" id="IPR003599">
    <property type="entry name" value="Ig_sub"/>
</dbReference>
<feature type="non-terminal residue" evidence="3">
    <location>
        <position position="364"/>
    </location>
</feature>
<feature type="non-terminal residue" evidence="3">
    <location>
        <position position="1"/>
    </location>
</feature>
<protein>
    <recommendedName>
        <fullName evidence="2">Ig-like domain-containing protein</fullName>
    </recommendedName>
</protein>
<dbReference type="InterPro" id="IPR013106">
    <property type="entry name" value="Ig_V-set"/>
</dbReference>
<name>A0A0K8SN16_LYGHE</name>
<feature type="domain" description="Ig-like" evidence="2">
    <location>
        <begin position="43"/>
        <end position="170"/>
    </location>
</feature>
<feature type="region of interest" description="Disordered" evidence="1">
    <location>
        <begin position="280"/>
        <end position="320"/>
    </location>
</feature>
<dbReference type="Pfam" id="PF07686">
    <property type="entry name" value="V-set"/>
    <property type="match status" value="1"/>
</dbReference>
<dbReference type="Gene3D" id="2.60.40.10">
    <property type="entry name" value="Immunoglobulins"/>
    <property type="match status" value="2"/>
</dbReference>
<feature type="compositionally biased region" description="Polar residues" evidence="1">
    <location>
        <begin position="292"/>
        <end position="304"/>
    </location>
</feature>
<evidence type="ECO:0000313" key="3">
    <source>
        <dbReference type="EMBL" id="JAG54711.1"/>
    </source>
</evidence>
<accession>A0A0K8SN16</accession>
<dbReference type="PROSITE" id="PS50835">
    <property type="entry name" value="IG_LIKE"/>
    <property type="match status" value="2"/>
</dbReference>
<dbReference type="AlphaFoldDB" id="A0A0K8SN16"/>
<dbReference type="PANTHER" id="PTHR21261">
    <property type="entry name" value="BEAT PROTEIN"/>
    <property type="match status" value="1"/>
</dbReference>
<dbReference type="FunFam" id="2.60.40.10:FF:000437">
    <property type="entry name" value="Beat-IIIc, isoform A"/>
    <property type="match status" value="1"/>
</dbReference>
<dbReference type="InterPro" id="IPR036179">
    <property type="entry name" value="Ig-like_dom_sf"/>
</dbReference>
<dbReference type="EMBL" id="GBRD01011113">
    <property type="protein sequence ID" value="JAG54711.1"/>
    <property type="molecule type" value="Transcribed_RNA"/>
</dbReference>
<organism evidence="3">
    <name type="scientific">Lygus hesperus</name>
    <name type="common">Western plant bug</name>
    <dbReference type="NCBI Taxonomy" id="30085"/>
    <lineage>
        <taxon>Eukaryota</taxon>
        <taxon>Metazoa</taxon>
        <taxon>Ecdysozoa</taxon>
        <taxon>Arthropoda</taxon>
        <taxon>Hexapoda</taxon>
        <taxon>Insecta</taxon>
        <taxon>Pterygota</taxon>
        <taxon>Neoptera</taxon>
        <taxon>Paraneoptera</taxon>
        <taxon>Hemiptera</taxon>
        <taxon>Heteroptera</taxon>
        <taxon>Panheteroptera</taxon>
        <taxon>Cimicomorpha</taxon>
        <taxon>Miridae</taxon>
        <taxon>Mirini</taxon>
        <taxon>Lygus</taxon>
    </lineage>
</organism>
<dbReference type="InterPro" id="IPR013783">
    <property type="entry name" value="Ig-like_fold"/>
</dbReference>
<reference evidence="3" key="1">
    <citation type="submission" date="2014-09" db="EMBL/GenBank/DDBJ databases">
        <authorList>
            <person name="Magalhaes I.L.F."/>
            <person name="Oliveira U."/>
            <person name="Santos F.R."/>
            <person name="Vidigal T.H.D.A."/>
            <person name="Brescovit A.D."/>
            <person name="Santos A.J."/>
        </authorList>
    </citation>
    <scope>NUCLEOTIDE SEQUENCE</scope>
</reference>
<evidence type="ECO:0000256" key="1">
    <source>
        <dbReference type="SAM" id="MobiDB-lite"/>
    </source>
</evidence>
<dbReference type="PANTHER" id="PTHR21261:SF8">
    <property type="entry name" value="BEATEN PATH IA, ISOFORM B-RELATED"/>
    <property type="match status" value="1"/>
</dbReference>
<dbReference type="SMART" id="SM00409">
    <property type="entry name" value="IG"/>
    <property type="match status" value="1"/>
</dbReference>
<proteinExistence type="predicted"/>
<dbReference type="InterPro" id="IPR007110">
    <property type="entry name" value="Ig-like_dom"/>
</dbReference>